<evidence type="ECO:0000256" key="1">
    <source>
        <dbReference type="SAM" id="MobiDB-lite"/>
    </source>
</evidence>
<feature type="compositionally biased region" description="Polar residues" evidence="1">
    <location>
        <begin position="49"/>
        <end position="68"/>
    </location>
</feature>
<keyword evidence="3" id="KW-1185">Reference proteome</keyword>
<accession>A0A9X3EHP9</accession>
<evidence type="ECO:0000313" key="2">
    <source>
        <dbReference type="EMBL" id="MCY1004279.1"/>
    </source>
</evidence>
<dbReference type="EMBL" id="JAPNKE010000002">
    <property type="protein sequence ID" value="MCY1004279.1"/>
    <property type="molecule type" value="Genomic_DNA"/>
</dbReference>
<name>A0A9X3EHP9_9BACT</name>
<feature type="compositionally biased region" description="Low complexity" evidence="1">
    <location>
        <begin position="7"/>
        <end position="17"/>
    </location>
</feature>
<protein>
    <submittedName>
        <fullName evidence="2">MYXO-CTERM sorting domain-containing protein</fullName>
    </submittedName>
</protein>
<reference evidence="2" key="1">
    <citation type="submission" date="2022-11" db="EMBL/GenBank/DDBJ databases">
        <title>Minimal conservation of predation-associated metabolite biosynthetic gene clusters underscores biosynthetic potential of Myxococcota including descriptions for ten novel species: Archangium lansinium sp. nov., Myxococcus landrumus sp. nov., Nannocystis bai.</title>
        <authorList>
            <person name="Ahearne A."/>
            <person name="Stevens C."/>
            <person name="Phillips K."/>
        </authorList>
    </citation>
    <scope>NUCLEOTIDE SEQUENCE</scope>
    <source>
        <strain evidence="2">Na p29</strain>
    </source>
</reference>
<organism evidence="2 3">
    <name type="scientific">Nannocystis pusilla</name>
    <dbReference type="NCBI Taxonomy" id="889268"/>
    <lineage>
        <taxon>Bacteria</taxon>
        <taxon>Pseudomonadati</taxon>
        <taxon>Myxococcota</taxon>
        <taxon>Polyangia</taxon>
        <taxon>Nannocystales</taxon>
        <taxon>Nannocystaceae</taxon>
        <taxon>Nannocystis</taxon>
    </lineage>
</organism>
<feature type="region of interest" description="Disordered" evidence="1">
    <location>
        <begin position="1"/>
        <end position="109"/>
    </location>
</feature>
<dbReference type="NCBIfam" id="TIGR03901">
    <property type="entry name" value="MYXO-CTERM"/>
    <property type="match status" value="1"/>
</dbReference>
<gene>
    <name evidence="2" type="ORF">OV079_01575</name>
</gene>
<evidence type="ECO:0000313" key="3">
    <source>
        <dbReference type="Proteomes" id="UP001150924"/>
    </source>
</evidence>
<dbReference type="Proteomes" id="UP001150924">
    <property type="component" value="Unassembled WGS sequence"/>
</dbReference>
<dbReference type="InterPro" id="IPR024038">
    <property type="entry name" value="MYXO-CTERM"/>
</dbReference>
<dbReference type="AlphaFoldDB" id="A0A9X3EHP9"/>
<dbReference type="RefSeq" id="WP_267765824.1">
    <property type="nucleotide sequence ID" value="NZ_JAPNKE010000002.1"/>
</dbReference>
<feature type="compositionally biased region" description="Low complexity" evidence="1">
    <location>
        <begin position="69"/>
        <end position="92"/>
    </location>
</feature>
<sequence length="128" mass="12666">MRRRPVAVHARAVPGARQVHAQRPGRGPGGALEQSVVIIEVVEGEATDTDASGSATEGETGSAPTSFATGEDPGTDSTGSTTGDDPSASGGDSADGDKGCACSTGASGPDVLGLALALLLVPGRRRRR</sequence>
<proteinExistence type="predicted"/>
<comment type="caution">
    <text evidence="2">The sequence shown here is derived from an EMBL/GenBank/DDBJ whole genome shotgun (WGS) entry which is preliminary data.</text>
</comment>